<accession>A0AAV3UJS9</accession>
<dbReference type="EMBL" id="BAABKX010000013">
    <property type="protein sequence ID" value="GAA5054100.1"/>
    <property type="molecule type" value="Genomic_DNA"/>
</dbReference>
<evidence type="ECO:0000313" key="1">
    <source>
        <dbReference type="EMBL" id="GAA5054100.1"/>
    </source>
</evidence>
<dbReference type="RefSeq" id="WP_227778427.1">
    <property type="nucleotide sequence ID" value="NZ_BAABKX010000013.1"/>
</dbReference>
<name>A0AAV3UJS9_9EURY</name>
<protein>
    <submittedName>
        <fullName evidence="1">Uncharacterized protein</fullName>
    </submittedName>
</protein>
<sequence>MTVGVSHAVFHVIDLETRLPFHFGNVEVTEIPKLFLRLEVDVDGAQQIGIAMGGLIPGWF</sequence>
<dbReference type="GeneID" id="68616732"/>
<keyword evidence="2" id="KW-1185">Reference proteome</keyword>
<comment type="caution">
    <text evidence="1">The sequence shown here is derived from an EMBL/GenBank/DDBJ whole genome shotgun (WGS) entry which is preliminary data.</text>
</comment>
<reference evidence="1 2" key="1">
    <citation type="journal article" date="2019" name="Int. J. Syst. Evol. Microbiol.">
        <title>The Global Catalogue of Microorganisms (GCM) 10K type strain sequencing project: providing services to taxonomists for standard genome sequencing and annotation.</title>
        <authorList>
            <consortium name="The Broad Institute Genomics Platform"/>
            <consortium name="The Broad Institute Genome Sequencing Center for Infectious Disease"/>
            <person name="Wu L."/>
            <person name="Ma J."/>
        </authorList>
    </citation>
    <scope>NUCLEOTIDE SEQUENCE [LARGE SCALE GENOMIC DNA]</scope>
    <source>
        <strain evidence="1 2">JCM 17504</strain>
    </source>
</reference>
<dbReference type="Proteomes" id="UP001501729">
    <property type="component" value="Unassembled WGS sequence"/>
</dbReference>
<proteinExistence type="predicted"/>
<organism evidence="1 2">
    <name type="scientific">Haladaptatus pallidirubidus</name>
    <dbReference type="NCBI Taxonomy" id="1008152"/>
    <lineage>
        <taxon>Archaea</taxon>
        <taxon>Methanobacteriati</taxon>
        <taxon>Methanobacteriota</taxon>
        <taxon>Stenosarchaea group</taxon>
        <taxon>Halobacteria</taxon>
        <taxon>Halobacteriales</taxon>
        <taxon>Haladaptataceae</taxon>
        <taxon>Haladaptatus</taxon>
    </lineage>
</organism>
<dbReference type="AlphaFoldDB" id="A0AAV3UJS9"/>
<evidence type="ECO:0000313" key="2">
    <source>
        <dbReference type="Proteomes" id="UP001501729"/>
    </source>
</evidence>
<gene>
    <name evidence="1" type="ORF">GCM10025751_32190</name>
</gene>